<name>A0A024WPI1_PLAFA</name>
<accession>A0A024WPI1</accession>
<feature type="transmembrane region" description="Helical" evidence="1">
    <location>
        <begin position="32"/>
        <end position="60"/>
    </location>
</feature>
<dbReference type="Proteomes" id="UP000030699">
    <property type="component" value="Unassembled WGS sequence"/>
</dbReference>
<reference evidence="2 3" key="2">
    <citation type="submission" date="2013-02" db="EMBL/GenBank/DDBJ databases">
        <title>The Genome Sequence of Plasmodium falciparum MaliPS096_E11.</title>
        <authorList>
            <consortium name="The Broad Institute Genome Sequencing Platform"/>
            <consortium name="The Broad Institute Genome Sequencing Center for Infectious Disease"/>
            <person name="Neafsey D."/>
            <person name="Cheeseman I."/>
            <person name="Volkman S."/>
            <person name="Adams J."/>
            <person name="Walker B."/>
            <person name="Young S.K."/>
            <person name="Zeng Q."/>
            <person name="Gargeya S."/>
            <person name="Fitzgerald M."/>
            <person name="Haas B."/>
            <person name="Abouelleil A."/>
            <person name="Alvarado L."/>
            <person name="Arachchi H.M."/>
            <person name="Berlin A.M."/>
            <person name="Chapman S.B."/>
            <person name="Dewar J."/>
            <person name="Goldberg J."/>
            <person name="Griggs A."/>
            <person name="Gujja S."/>
            <person name="Hansen M."/>
            <person name="Howarth C."/>
            <person name="Imamovic A."/>
            <person name="Larimer J."/>
            <person name="McCowan C."/>
            <person name="Murphy C."/>
            <person name="Neiman D."/>
            <person name="Pearson M."/>
            <person name="Priest M."/>
            <person name="Roberts A."/>
            <person name="Saif S."/>
            <person name="Shea T."/>
            <person name="Sisk P."/>
            <person name="Sykes S."/>
            <person name="Wortman J."/>
            <person name="Nusbaum C."/>
            <person name="Birren B."/>
        </authorList>
    </citation>
    <scope>NUCLEOTIDE SEQUENCE [LARGE SCALE GENOMIC DNA]</scope>
    <source>
        <strain evidence="2 3">MaliPS096_E11</strain>
    </source>
</reference>
<organism evidence="2 3">
    <name type="scientific">Plasmodium falciparum MaliPS096_E11</name>
    <dbReference type="NCBI Taxonomy" id="1036727"/>
    <lineage>
        <taxon>Eukaryota</taxon>
        <taxon>Sar</taxon>
        <taxon>Alveolata</taxon>
        <taxon>Apicomplexa</taxon>
        <taxon>Aconoidasida</taxon>
        <taxon>Haemosporida</taxon>
        <taxon>Plasmodiidae</taxon>
        <taxon>Plasmodium</taxon>
        <taxon>Plasmodium (Laverania)</taxon>
    </lineage>
</organism>
<evidence type="ECO:0000256" key="1">
    <source>
        <dbReference type="SAM" id="Phobius"/>
    </source>
</evidence>
<gene>
    <name evidence="2" type="ORF">PFMALIP_03543</name>
</gene>
<evidence type="ECO:0000313" key="3">
    <source>
        <dbReference type="Proteomes" id="UP000030699"/>
    </source>
</evidence>
<keyword evidence="1" id="KW-1133">Transmembrane helix</keyword>
<reference evidence="2 3" key="1">
    <citation type="submission" date="2013-02" db="EMBL/GenBank/DDBJ databases">
        <title>The Genome Annotation of Plasmodium falciparum MaliPS096_E11.</title>
        <authorList>
            <consortium name="The Broad Institute Genome Sequencing Platform"/>
            <consortium name="The Broad Institute Genome Sequencing Center for Infectious Disease"/>
            <person name="Neafsey D."/>
            <person name="Hoffman S."/>
            <person name="Volkman S."/>
            <person name="Rosenthal P."/>
            <person name="Walker B."/>
            <person name="Young S.K."/>
            <person name="Zeng Q."/>
            <person name="Gargeya S."/>
            <person name="Fitzgerald M."/>
            <person name="Haas B."/>
            <person name="Abouelleil A."/>
            <person name="Allen A.W."/>
            <person name="Alvarado L."/>
            <person name="Arachchi H.M."/>
            <person name="Berlin A.M."/>
            <person name="Chapman S.B."/>
            <person name="Gainer-Dewar J."/>
            <person name="Goldberg J."/>
            <person name="Griggs A."/>
            <person name="Gujja S."/>
            <person name="Hansen M."/>
            <person name="Howarth C."/>
            <person name="Imamovic A."/>
            <person name="Ireland A."/>
            <person name="Larimer J."/>
            <person name="McCowan C."/>
            <person name="Murphy C."/>
            <person name="Pearson M."/>
            <person name="Poon T.W."/>
            <person name="Priest M."/>
            <person name="Roberts A."/>
            <person name="Saif S."/>
            <person name="Shea T."/>
            <person name="Sisk P."/>
            <person name="Sykes S."/>
            <person name="Wortman J."/>
            <person name="Nusbaum C."/>
            <person name="Birren B."/>
        </authorList>
    </citation>
    <scope>NUCLEOTIDE SEQUENCE [LARGE SCALE GENOMIC DNA]</scope>
    <source>
        <strain evidence="2 3">MaliPS096_E11</strain>
    </source>
</reference>
<keyword evidence="1" id="KW-0812">Transmembrane</keyword>
<dbReference type="EMBL" id="KI925577">
    <property type="protein sequence ID" value="ETW48396.1"/>
    <property type="molecule type" value="Genomic_DNA"/>
</dbReference>
<proteinExistence type="predicted"/>
<evidence type="ECO:0000313" key="2">
    <source>
        <dbReference type="EMBL" id="ETW48396.1"/>
    </source>
</evidence>
<dbReference type="AlphaFoldDB" id="A0A024WPI1"/>
<protein>
    <submittedName>
        <fullName evidence="2">Uncharacterized protein</fullName>
    </submittedName>
</protein>
<keyword evidence="1" id="KW-0472">Membrane</keyword>
<sequence length="86" mass="10285">MNYLCFLSKYLEKEKLNNVNILKFVKICQLDFMNFIIFLIGILLDILLLNEHGCFIFKLLNNCNMNKRKMSRISHLHGKYEKESII</sequence>